<dbReference type="SUPFAM" id="SSF53335">
    <property type="entry name" value="S-adenosyl-L-methionine-dependent methyltransferases"/>
    <property type="match status" value="1"/>
</dbReference>
<gene>
    <name evidence="2" type="ORF">EDC27_1156</name>
</gene>
<dbReference type="Gene3D" id="3.40.50.150">
    <property type="entry name" value="Vaccinia Virus protein VP39"/>
    <property type="match status" value="1"/>
</dbReference>
<dbReference type="InterPro" id="IPR050210">
    <property type="entry name" value="tRNA_Adenine-N(6)_MTase"/>
</dbReference>
<dbReference type="AlphaFoldDB" id="A0A3N1VIU2"/>
<feature type="domain" description="Methyltransferase" evidence="1">
    <location>
        <begin position="62"/>
        <end position="200"/>
    </location>
</feature>
<dbReference type="Proteomes" id="UP000276223">
    <property type="component" value="Unassembled WGS sequence"/>
</dbReference>
<evidence type="ECO:0000259" key="1">
    <source>
        <dbReference type="Pfam" id="PF13847"/>
    </source>
</evidence>
<dbReference type="InterPro" id="IPR025714">
    <property type="entry name" value="Methyltranfer_dom"/>
</dbReference>
<keyword evidence="3" id="KW-1185">Reference proteome</keyword>
<dbReference type="InterPro" id="IPR029063">
    <property type="entry name" value="SAM-dependent_MTases_sf"/>
</dbReference>
<dbReference type="PROSITE" id="PS00092">
    <property type="entry name" value="N6_MTASE"/>
    <property type="match status" value="1"/>
</dbReference>
<name>A0A3N1VIU2_9BACT</name>
<dbReference type="PRINTS" id="PR00507">
    <property type="entry name" value="N12N6MTFRASE"/>
</dbReference>
<evidence type="ECO:0000313" key="2">
    <source>
        <dbReference type="EMBL" id="ROR01959.1"/>
    </source>
</evidence>
<sequence>MPGSMLVARGEVNLDGGVNDGDAVTCDRLFQGNLSLYQDRRGYRFSIDAVLLAGLTRVRATDRIMELGTGCGVVLLALAMRQAGSQWVGVEIQKHLAALAVKNAEINGLADRVRILCMDWKDVQEVFPPEGFDLVVSNPPYRRLRSGRMNPNLQKAMARHEICGAVQDMLQSASYLLRKGGRLAVIYPASRLDDLVMASMQAGLRPKRLTLIHSHHDAPAKLVHMECGKGSGQELQVMPPFFIYQKIGGYTPAMLRLHTGCW</sequence>
<reference evidence="2 3" key="1">
    <citation type="submission" date="2018-11" db="EMBL/GenBank/DDBJ databases">
        <title>Genomic Encyclopedia of Type Strains, Phase IV (KMG-IV): sequencing the most valuable type-strain genomes for metagenomic binning, comparative biology and taxonomic classification.</title>
        <authorList>
            <person name="Goeker M."/>
        </authorList>
    </citation>
    <scope>NUCLEOTIDE SEQUENCE [LARGE SCALE GENOMIC DNA]</scope>
    <source>
        <strain evidence="2 3">DSM 22027</strain>
    </source>
</reference>
<proteinExistence type="predicted"/>
<comment type="caution">
    <text evidence="2">The sequence shown here is derived from an EMBL/GenBank/DDBJ whole genome shotgun (WGS) entry which is preliminary data.</text>
</comment>
<dbReference type="EMBL" id="RJVA01000010">
    <property type="protein sequence ID" value="ROR01959.1"/>
    <property type="molecule type" value="Genomic_DNA"/>
</dbReference>
<dbReference type="Pfam" id="PF13847">
    <property type="entry name" value="Methyltransf_31"/>
    <property type="match status" value="1"/>
</dbReference>
<dbReference type="PANTHER" id="PTHR47739">
    <property type="entry name" value="TRNA1(VAL) (ADENINE(37)-N6)-METHYLTRANSFERASE"/>
    <property type="match status" value="1"/>
</dbReference>
<keyword evidence="2" id="KW-0808">Transferase</keyword>
<dbReference type="CDD" id="cd02440">
    <property type="entry name" value="AdoMet_MTases"/>
    <property type="match status" value="1"/>
</dbReference>
<dbReference type="PANTHER" id="PTHR47739:SF1">
    <property type="entry name" value="TRNA1(VAL) (ADENINE(37)-N6)-METHYLTRANSFERASE"/>
    <property type="match status" value="1"/>
</dbReference>
<dbReference type="GO" id="GO:0008757">
    <property type="term" value="F:S-adenosylmethionine-dependent methyltransferase activity"/>
    <property type="evidence" value="ECO:0007669"/>
    <property type="project" value="UniProtKB-ARBA"/>
</dbReference>
<accession>A0A3N1VIU2</accession>
<dbReference type="GO" id="GO:0003676">
    <property type="term" value="F:nucleic acid binding"/>
    <property type="evidence" value="ECO:0007669"/>
    <property type="project" value="InterPro"/>
</dbReference>
<dbReference type="InterPro" id="IPR002052">
    <property type="entry name" value="DNA_methylase_N6_adenine_CS"/>
</dbReference>
<evidence type="ECO:0000313" key="3">
    <source>
        <dbReference type="Proteomes" id="UP000276223"/>
    </source>
</evidence>
<keyword evidence="2" id="KW-0489">Methyltransferase</keyword>
<organism evidence="2 3">
    <name type="scientific">Desulfosoma caldarium</name>
    <dbReference type="NCBI Taxonomy" id="610254"/>
    <lineage>
        <taxon>Bacteria</taxon>
        <taxon>Pseudomonadati</taxon>
        <taxon>Thermodesulfobacteriota</taxon>
        <taxon>Syntrophobacteria</taxon>
        <taxon>Syntrophobacterales</taxon>
        <taxon>Syntrophobacteraceae</taxon>
        <taxon>Desulfosoma</taxon>
    </lineage>
</organism>
<dbReference type="GO" id="GO:0032259">
    <property type="term" value="P:methylation"/>
    <property type="evidence" value="ECO:0007669"/>
    <property type="project" value="UniProtKB-KW"/>
</dbReference>
<protein>
    <submittedName>
        <fullName evidence="2">tRNA1Val (Adenine37-N6)-methyltransferase</fullName>
    </submittedName>
</protein>
<dbReference type="GO" id="GO:0008170">
    <property type="term" value="F:N-methyltransferase activity"/>
    <property type="evidence" value="ECO:0007669"/>
    <property type="project" value="UniProtKB-ARBA"/>
</dbReference>